<dbReference type="EMBL" id="JACIFV010000024">
    <property type="protein sequence ID" value="MBB4194966.1"/>
    <property type="molecule type" value="Genomic_DNA"/>
</dbReference>
<name>A0A7W6VRR3_9HYPH</name>
<dbReference type="AlphaFoldDB" id="A0A7W6VRR3"/>
<protein>
    <submittedName>
        <fullName evidence="1">Uncharacterized protein</fullName>
    </submittedName>
</protein>
<evidence type="ECO:0000313" key="2">
    <source>
        <dbReference type="Proteomes" id="UP000524492"/>
    </source>
</evidence>
<reference evidence="1 2" key="1">
    <citation type="submission" date="2020-08" db="EMBL/GenBank/DDBJ databases">
        <title>Genomic Encyclopedia of Type Strains, Phase IV (KMG-V): Genome sequencing to study the core and pangenomes of soil and plant-associated prokaryotes.</title>
        <authorList>
            <person name="Whitman W."/>
        </authorList>
    </citation>
    <scope>NUCLEOTIDE SEQUENCE [LARGE SCALE GENOMIC DNA]</scope>
    <source>
        <strain evidence="1 2">SEMIA 4074</strain>
    </source>
</reference>
<dbReference type="Proteomes" id="UP000524492">
    <property type="component" value="Unassembled WGS sequence"/>
</dbReference>
<organism evidence="1 2">
    <name type="scientific">Rhizobium aethiopicum</name>
    <dbReference type="NCBI Taxonomy" id="1138170"/>
    <lineage>
        <taxon>Bacteria</taxon>
        <taxon>Pseudomonadati</taxon>
        <taxon>Pseudomonadota</taxon>
        <taxon>Alphaproteobacteria</taxon>
        <taxon>Hyphomicrobiales</taxon>
        <taxon>Rhizobiaceae</taxon>
        <taxon>Rhizobium/Agrobacterium group</taxon>
        <taxon>Rhizobium</taxon>
    </lineage>
</organism>
<gene>
    <name evidence="1" type="ORF">GGD53_005153</name>
</gene>
<evidence type="ECO:0000313" key="1">
    <source>
        <dbReference type="EMBL" id="MBB4194966.1"/>
    </source>
</evidence>
<accession>A0A7W6VRR3</accession>
<comment type="caution">
    <text evidence="1">The sequence shown here is derived from an EMBL/GenBank/DDBJ whole genome shotgun (WGS) entry which is preliminary data.</text>
</comment>
<sequence>MAASRIDLRSFRLKPEAAVLLFAKAELACKS</sequence>
<keyword evidence="2" id="KW-1185">Reference proteome</keyword>
<proteinExistence type="predicted"/>